<organism evidence="2 3">
    <name type="scientific">Amycolatopsis albidoflavus</name>
    <dbReference type="NCBI Taxonomy" id="102226"/>
    <lineage>
        <taxon>Bacteria</taxon>
        <taxon>Bacillati</taxon>
        <taxon>Actinomycetota</taxon>
        <taxon>Actinomycetes</taxon>
        <taxon>Pseudonocardiales</taxon>
        <taxon>Pseudonocardiaceae</taxon>
        <taxon>Amycolatopsis</taxon>
    </lineage>
</organism>
<dbReference type="EMBL" id="JBHUKQ010000012">
    <property type="protein sequence ID" value="MFD2482847.1"/>
    <property type="molecule type" value="Genomic_DNA"/>
</dbReference>
<keyword evidence="3" id="KW-1185">Reference proteome</keyword>
<evidence type="ECO:0000313" key="2">
    <source>
        <dbReference type="EMBL" id="MFD2482847.1"/>
    </source>
</evidence>
<dbReference type="RefSeq" id="WP_344266129.1">
    <property type="nucleotide sequence ID" value="NZ_BAAAHV010000003.1"/>
</dbReference>
<dbReference type="Proteomes" id="UP001597542">
    <property type="component" value="Unassembled WGS sequence"/>
</dbReference>
<feature type="region of interest" description="Disordered" evidence="1">
    <location>
        <begin position="1"/>
        <end position="37"/>
    </location>
</feature>
<name>A0ABW5I0V1_9PSEU</name>
<protein>
    <submittedName>
        <fullName evidence="2">Uncharacterized protein</fullName>
    </submittedName>
</protein>
<evidence type="ECO:0000256" key="1">
    <source>
        <dbReference type="SAM" id="MobiDB-lite"/>
    </source>
</evidence>
<gene>
    <name evidence="2" type="ORF">ACFSUT_21370</name>
</gene>
<sequence length="456" mass="48678">MRPPRPRRIRRNRNPATLPRPRRKPIRPPTPRLHPPLRRTQILLGIPWQPVVRTPSRFSKPTAQLRGPAFLKPTARLGNPPTRLPTTAAGSPSYLARTSLVRTSTCLVPAQIPATTTRPADVTRLISPSLPTSRLSAPNLANGTIHRRPGNIRSTVSIAVRHRTAEKRPSAYSRGIPAVDVRNTTPTIPVRPTAAGQIIAIARRTTALVADPVDLAVREYVRCRPAGSVPELGTVGNFATVPTADAIGPVRGHTVFRSTTVSVAAAVRSSADRVVDSGRFVVPSADSLAAPVRRSANWRDVCRGLAMPTADSVGVAVCRSANWCGLIGLAVPSADPVDAAVRRSANGRDIVRRGLAVPTAEAVCPSAHRTGVFSGRFTVSTADSVAVCPPARWCGVVYRWFSMSAANPVDLTIRRSTRWREAVRRRLAVSVAESVGPPASRAVAASGQLAAVCARS</sequence>
<feature type="compositionally biased region" description="Basic residues" evidence="1">
    <location>
        <begin position="1"/>
        <end position="13"/>
    </location>
</feature>
<reference evidence="3" key="1">
    <citation type="journal article" date="2019" name="Int. J. Syst. Evol. Microbiol.">
        <title>The Global Catalogue of Microorganisms (GCM) 10K type strain sequencing project: providing services to taxonomists for standard genome sequencing and annotation.</title>
        <authorList>
            <consortium name="The Broad Institute Genomics Platform"/>
            <consortium name="The Broad Institute Genome Sequencing Center for Infectious Disease"/>
            <person name="Wu L."/>
            <person name="Ma J."/>
        </authorList>
    </citation>
    <scope>NUCLEOTIDE SEQUENCE [LARGE SCALE GENOMIC DNA]</scope>
    <source>
        <strain evidence="3">CGMCC 4.7638</strain>
    </source>
</reference>
<feature type="region of interest" description="Disordered" evidence="1">
    <location>
        <begin position="71"/>
        <end position="90"/>
    </location>
</feature>
<evidence type="ECO:0000313" key="3">
    <source>
        <dbReference type="Proteomes" id="UP001597542"/>
    </source>
</evidence>
<comment type="caution">
    <text evidence="2">The sequence shown here is derived from an EMBL/GenBank/DDBJ whole genome shotgun (WGS) entry which is preliminary data.</text>
</comment>
<accession>A0ABW5I0V1</accession>
<proteinExistence type="predicted"/>